<sequence length="479" mass="54309">MSTSNVADRHPIKANQPPAQLCPHSRIVSVAKTSATPSTCASPHRRCSLCSLTTYRSSMSLPPDELTFVVHTAVATHCHIVATLRCCCMHIVCCDVVCPSQLLRPLPTLSTTKQPSVDVGMSVHHRRAAQPSGCRCLFLSFPSASDIRVPRICSNHPLSVSLTPTFPSSDNSHNHRWIRSISTITIDNCSTNDSLKNYVMHKLDHSTLILGGSLFHMHYVAHILNLVVQDDLDVIAPSVEKIRESVTYWRASPKREQKFDDVAHIIMLSKFEKYWSDIHGVMGIATILDPKYKTKLVEYCFKRTHGEIYFREPVRKIQKMCYDLLQEYTDNNGHASVEKRSMETRLNTSSDDFLDSFDKEVALEYDNNTYIKTELDHYLEDKVLPRNVDFDILEWWKTNGIKYPTSMRMAQDLLVIPISTVASESAFSTSGRLVSPRRSRLHPKPVEVLICTQTTTSQETEAYYSSIEYDEDTIDIDGY</sequence>
<evidence type="ECO:0000259" key="1">
    <source>
        <dbReference type="Pfam" id="PF05699"/>
    </source>
</evidence>
<proteinExistence type="predicted"/>
<evidence type="ECO:0000313" key="3">
    <source>
        <dbReference type="EMBL" id="KAG6479357.1"/>
    </source>
</evidence>
<dbReference type="GO" id="GO:0003677">
    <property type="term" value="F:DNA binding"/>
    <property type="evidence" value="ECO:0007669"/>
    <property type="project" value="InterPro"/>
</dbReference>
<dbReference type="Pfam" id="PF14372">
    <property type="entry name" value="hAT-like_RNase-H"/>
    <property type="match status" value="1"/>
</dbReference>
<protein>
    <recommendedName>
        <fullName evidence="5">Transposase</fullName>
    </recommendedName>
</protein>
<dbReference type="SUPFAM" id="SSF53098">
    <property type="entry name" value="Ribonuclease H-like"/>
    <property type="match status" value="1"/>
</dbReference>
<evidence type="ECO:0008006" key="5">
    <source>
        <dbReference type="Google" id="ProtNLM"/>
    </source>
</evidence>
<evidence type="ECO:0000313" key="4">
    <source>
        <dbReference type="Proteomes" id="UP000734854"/>
    </source>
</evidence>
<feature type="domain" description="hAT-like transposase RNase-H fold" evidence="2">
    <location>
        <begin position="239"/>
        <end position="328"/>
    </location>
</feature>
<gene>
    <name evidence="3" type="ORF">ZIOFF_062820</name>
</gene>
<dbReference type="PANTHER" id="PTHR23272:SF179">
    <property type="entry name" value="ZINC FINGER BED DOMAIN-CONTAINING PROTEIN RICESLEEPER 2-LIKE ISOFORM X1"/>
    <property type="match status" value="1"/>
</dbReference>
<dbReference type="AlphaFoldDB" id="A0A8J5F5V3"/>
<dbReference type="Proteomes" id="UP000734854">
    <property type="component" value="Unassembled WGS sequence"/>
</dbReference>
<dbReference type="Pfam" id="PF05699">
    <property type="entry name" value="Dimer_Tnp_hAT"/>
    <property type="match status" value="1"/>
</dbReference>
<dbReference type="InterPro" id="IPR012337">
    <property type="entry name" value="RNaseH-like_sf"/>
</dbReference>
<accession>A0A8J5F5V3</accession>
<reference evidence="3 4" key="1">
    <citation type="submission" date="2020-08" db="EMBL/GenBank/DDBJ databases">
        <title>Plant Genome Project.</title>
        <authorList>
            <person name="Zhang R.-G."/>
        </authorList>
    </citation>
    <scope>NUCLEOTIDE SEQUENCE [LARGE SCALE GENOMIC DNA]</scope>
    <source>
        <tissue evidence="3">Rhizome</tissue>
    </source>
</reference>
<dbReference type="InterPro" id="IPR025525">
    <property type="entry name" value="hAT-like_transposase_RNase-H"/>
</dbReference>
<comment type="caution">
    <text evidence="3">The sequence shown here is derived from an EMBL/GenBank/DDBJ whole genome shotgun (WGS) entry which is preliminary data.</text>
</comment>
<dbReference type="EMBL" id="JACMSC010000017">
    <property type="protein sequence ID" value="KAG6479357.1"/>
    <property type="molecule type" value="Genomic_DNA"/>
</dbReference>
<name>A0A8J5F5V3_ZINOF</name>
<dbReference type="PANTHER" id="PTHR23272">
    <property type="entry name" value="BED FINGER-RELATED"/>
    <property type="match status" value="1"/>
</dbReference>
<dbReference type="InterPro" id="IPR008906">
    <property type="entry name" value="HATC_C_dom"/>
</dbReference>
<evidence type="ECO:0000259" key="2">
    <source>
        <dbReference type="Pfam" id="PF14372"/>
    </source>
</evidence>
<keyword evidence="4" id="KW-1185">Reference proteome</keyword>
<organism evidence="3 4">
    <name type="scientific">Zingiber officinale</name>
    <name type="common">Ginger</name>
    <name type="synonym">Amomum zingiber</name>
    <dbReference type="NCBI Taxonomy" id="94328"/>
    <lineage>
        <taxon>Eukaryota</taxon>
        <taxon>Viridiplantae</taxon>
        <taxon>Streptophyta</taxon>
        <taxon>Embryophyta</taxon>
        <taxon>Tracheophyta</taxon>
        <taxon>Spermatophyta</taxon>
        <taxon>Magnoliopsida</taxon>
        <taxon>Liliopsida</taxon>
        <taxon>Zingiberales</taxon>
        <taxon>Zingiberaceae</taxon>
        <taxon>Zingiber</taxon>
    </lineage>
</organism>
<dbReference type="GO" id="GO:0046983">
    <property type="term" value="F:protein dimerization activity"/>
    <property type="evidence" value="ECO:0007669"/>
    <property type="project" value="InterPro"/>
</dbReference>
<feature type="domain" description="HAT C-terminal dimerisation" evidence="1">
    <location>
        <begin position="374"/>
        <end position="453"/>
    </location>
</feature>